<dbReference type="InterPro" id="IPR052934">
    <property type="entry name" value="Methyl-DNA_Rec/Restrict_Enz"/>
</dbReference>
<dbReference type="Gene3D" id="3.40.50.300">
    <property type="entry name" value="P-loop containing nucleotide triphosphate hydrolases"/>
    <property type="match status" value="1"/>
</dbReference>
<feature type="domain" description="AAA+ ATPase" evidence="1">
    <location>
        <begin position="321"/>
        <end position="485"/>
    </location>
</feature>
<dbReference type="Pfam" id="PF07728">
    <property type="entry name" value="AAA_5"/>
    <property type="match status" value="1"/>
</dbReference>
<accession>A0ABS2FH90</accession>
<protein>
    <submittedName>
        <fullName evidence="2">AAA family ATPase</fullName>
    </submittedName>
</protein>
<gene>
    <name evidence="2" type="ORF">H6A19_08250</name>
</gene>
<sequence length="586" mass="69507">MLLRSDLKKSVKTKFLSIIRSPQGTNFKCTDSEGENLIDYWNNPLLMKDDYQKDIIDQYLYIYKDNVEEQLKKSDFLFENYEFFKEFRKKENLEKMQWEDIQKVGEHINGFTNNALARKRAFGYPNESIEKYKKSFTYLLHGEDSIEKRMNNFLYNQEYKLFGIADSAISEIVGNCYPEEVCFYNIVDKDAVEVILGLSYERKKGEKFPRRFIKFNNLIKEYNFVERYGEIIGWRTNLPHNIELDQFFYFLVENYGKFFKETKEVEEEKSEENIVKEITETEYETSKNEVNNSEEFTIEDFLKDVFLSVEEANEILELFEYKKNIILQGPPGVGKTFMAKRLAYLHSGKKDSSKIEMVQFHQSYSYEDFIRGFKPDLDGNFRLKDGIFYSICERARNDAENNYYIIIDEINRGNLSKIFGELMMLIEGDKRGNEYEVTLTYSKNEGEKFSVPKNLFIIGTMNTADRSLALVDYALRRRFSFIDVEPAFDTEAFNNYLAVNGVSDELISKINYSMKIINNEIEKDDIELGKGYKIGHSYFCNISSNNDEESWNNWYKRIIKFEIKPLLEEYWFDNKEKVSDLLERIK</sequence>
<dbReference type="InterPro" id="IPR027417">
    <property type="entry name" value="P-loop_NTPase"/>
</dbReference>
<dbReference type="PANTHER" id="PTHR37291:SF1">
    <property type="entry name" value="TYPE IV METHYL-DIRECTED RESTRICTION ENZYME ECOKMCRB SUBUNIT"/>
    <property type="match status" value="1"/>
</dbReference>
<dbReference type="CDD" id="cd00009">
    <property type="entry name" value="AAA"/>
    <property type="match status" value="1"/>
</dbReference>
<name>A0ABS2FH90_9CLOT</name>
<dbReference type="PANTHER" id="PTHR37291">
    <property type="entry name" value="5-METHYLCYTOSINE-SPECIFIC RESTRICTION ENZYME B"/>
    <property type="match status" value="1"/>
</dbReference>
<evidence type="ECO:0000259" key="1">
    <source>
        <dbReference type="SMART" id="SM00382"/>
    </source>
</evidence>
<dbReference type="InterPro" id="IPR003593">
    <property type="entry name" value="AAA+_ATPase"/>
</dbReference>
<organism evidence="2 3">
    <name type="scientific">Clostridium saudiense</name>
    <dbReference type="NCBI Taxonomy" id="1414720"/>
    <lineage>
        <taxon>Bacteria</taxon>
        <taxon>Bacillati</taxon>
        <taxon>Bacillota</taxon>
        <taxon>Clostridia</taxon>
        <taxon>Eubacteriales</taxon>
        <taxon>Clostridiaceae</taxon>
        <taxon>Clostridium</taxon>
    </lineage>
</organism>
<keyword evidence="3" id="KW-1185">Reference proteome</keyword>
<evidence type="ECO:0000313" key="2">
    <source>
        <dbReference type="EMBL" id="MBM6819326.1"/>
    </source>
</evidence>
<comment type="caution">
    <text evidence="2">The sequence shown here is derived from an EMBL/GenBank/DDBJ whole genome shotgun (WGS) entry which is preliminary data.</text>
</comment>
<dbReference type="EMBL" id="JACJLL010000042">
    <property type="protein sequence ID" value="MBM6819326.1"/>
    <property type="molecule type" value="Genomic_DNA"/>
</dbReference>
<dbReference type="Proteomes" id="UP000767334">
    <property type="component" value="Unassembled WGS sequence"/>
</dbReference>
<dbReference type="RefSeq" id="WP_204572235.1">
    <property type="nucleotide sequence ID" value="NZ_JACJLL010000042.1"/>
</dbReference>
<dbReference type="SUPFAM" id="SSF52540">
    <property type="entry name" value="P-loop containing nucleoside triphosphate hydrolases"/>
    <property type="match status" value="1"/>
</dbReference>
<dbReference type="SMART" id="SM00382">
    <property type="entry name" value="AAA"/>
    <property type="match status" value="1"/>
</dbReference>
<dbReference type="InterPro" id="IPR011704">
    <property type="entry name" value="ATPase_dyneun-rel_AAA"/>
</dbReference>
<proteinExistence type="predicted"/>
<evidence type="ECO:0000313" key="3">
    <source>
        <dbReference type="Proteomes" id="UP000767334"/>
    </source>
</evidence>
<reference evidence="2 3" key="1">
    <citation type="journal article" date="2021" name="Sci. Rep.">
        <title>The distribution of antibiotic resistance genes in chicken gut microbiota commensals.</title>
        <authorList>
            <person name="Juricova H."/>
            <person name="Matiasovicova J."/>
            <person name="Kubasova T."/>
            <person name="Cejkova D."/>
            <person name="Rychlik I."/>
        </authorList>
    </citation>
    <scope>NUCLEOTIDE SEQUENCE [LARGE SCALE GENOMIC DNA]</scope>
    <source>
        <strain evidence="2 3">An435</strain>
    </source>
</reference>